<gene>
    <name evidence="1" type="ORF">AFUS01_LOCUS19956</name>
</gene>
<organism evidence="1 2">
    <name type="scientific">Allacma fusca</name>
    <dbReference type="NCBI Taxonomy" id="39272"/>
    <lineage>
        <taxon>Eukaryota</taxon>
        <taxon>Metazoa</taxon>
        <taxon>Ecdysozoa</taxon>
        <taxon>Arthropoda</taxon>
        <taxon>Hexapoda</taxon>
        <taxon>Collembola</taxon>
        <taxon>Symphypleona</taxon>
        <taxon>Sminthuridae</taxon>
        <taxon>Allacma</taxon>
    </lineage>
</organism>
<accession>A0A8J2PBT9</accession>
<keyword evidence="2" id="KW-1185">Reference proteome</keyword>
<name>A0A8J2PBT9_9HEXA</name>
<proteinExistence type="predicted"/>
<dbReference type="AlphaFoldDB" id="A0A8J2PBT9"/>
<reference evidence="1" key="1">
    <citation type="submission" date="2021-06" db="EMBL/GenBank/DDBJ databases">
        <authorList>
            <person name="Hodson N. C."/>
            <person name="Mongue J. A."/>
            <person name="Jaron S. K."/>
        </authorList>
    </citation>
    <scope>NUCLEOTIDE SEQUENCE</scope>
</reference>
<evidence type="ECO:0000313" key="1">
    <source>
        <dbReference type="EMBL" id="CAG7731361.1"/>
    </source>
</evidence>
<dbReference type="EMBL" id="CAJVCH010210856">
    <property type="protein sequence ID" value="CAG7731361.1"/>
    <property type="molecule type" value="Genomic_DNA"/>
</dbReference>
<protein>
    <submittedName>
        <fullName evidence="1">Uncharacterized protein</fullName>
    </submittedName>
</protein>
<evidence type="ECO:0000313" key="2">
    <source>
        <dbReference type="Proteomes" id="UP000708208"/>
    </source>
</evidence>
<comment type="caution">
    <text evidence="1">The sequence shown here is derived from an EMBL/GenBank/DDBJ whole genome shotgun (WGS) entry which is preliminary data.</text>
</comment>
<sequence length="24" mass="2885">MMMRAGLTISLLMTMTDIFIYRQF</sequence>
<dbReference type="Proteomes" id="UP000708208">
    <property type="component" value="Unassembled WGS sequence"/>
</dbReference>